<dbReference type="Proteomes" id="UP000009001">
    <property type="component" value="Segment"/>
</dbReference>
<keyword evidence="2" id="KW-1185">Reference proteome</keyword>
<dbReference type="GeneID" id="13405614"/>
<dbReference type="KEGG" id="vg:13405614"/>
<evidence type="ECO:0000313" key="1">
    <source>
        <dbReference type="EMBL" id="AEX56124.1"/>
    </source>
</evidence>
<gene>
    <name evidence="1" type="ORF">KL1_00054</name>
</gene>
<dbReference type="OrthoDB" id="22025at10239"/>
<dbReference type="EMBL" id="JF939047">
    <property type="protein sequence ID" value="AEX56124.1"/>
    <property type="molecule type" value="Genomic_DNA"/>
</dbReference>
<reference evidence="1 2" key="1">
    <citation type="journal article" date="2012" name="BMC Genomics">
        <title>Comparative analysis of two phenotypically-similar but genomically-distinct Burkholderia cenocepacia-specific bacteriophages.</title>
        <authorList>
            <person name="Lynch K.H."/>
            <person name="Stothard P."/>
            <person name="Dennis J.J."/>
        </authorList>
    </citation>
    <scope>NUCLEOTIDE SEQUENCE [LARGE SCALE GENOMIC DNA]</scope>
</reference>
<name>I6NKZ2_9CAUD</name>
<accession>I6NKZ2</accession>
<sequence length="68" mass="7670">MKRYQVALIAVAVLLAIGLVGNMDFQDEVREQIAYCENVKAGTWPDYNGTFATECTPDNLKKLSEFLR</sequence>
<proteinExistence type="predicted"/>
<evidence type="ECO:0000313" key="2">
    <source>
        <dbReference type="Proteomes" id="UP000009001"/>
    </source>
</evidence>
<dbReference type="RefSeq" id="YP_006560805.1">
    <property type="nucleotide sequence ID" value="NC_018278.1"/>
</dbReference>
<organism evidence="1 2">
    <name type="scientific">Burkholderia phage vB_BceS_KL1</name>
    <dbReference type="NCBI Taxonomy" id="1132026"/>
    <lineage>
        <taxon>Viruses</taxon>
        <taxon>Duplodnaviria</taxon>
        <taxon>Heunggongvirae</taxon>
        <taxon>Uroviricota</taxon>
        <taxon>Caudoviricetes</taxon>
        <taxon>Jondennisvirinae</taxon>
        <taxon>Kilunavirus</taxon>
        <taxon>Kilunavirus KL1</taxon>
    </lineage>
</organism>
<protein>
    <submittedName>
        <fullName evidence="1">Uncharacterized protein</fullName>
    </submittedName>
</protein>